<proteinExistence type="predicted"/>
<evidence type="ECO:0000256" key="8">
    <source>
        <dbReference type="ARBA" id="ARBA00047899"/>
    </source>
</evidence>
<dbReference type="OrthoDB" id="5979581at2759"/>
<keyword evidence="12" id="KW-1185">Reference proteome</keyword>
<dbReference type="GO" id="GO:0044773">
    <property type="term" value="P:mitotic DNA damage checkpoint signaling"/>
    <property type="evidence" value="ECO:0007669"/>
    <property type="project" value="TreeGrafter"/>
</dbReference>
<dbReference type="AlphaFoldDB" id="A0A8H3FQD3"/>
<organism evidence="11 12">
    <name type="scientific">Heterodermia speciosa</name>
    <dbReference type="NCBI Taxonomy" id="116794"/>
    <lineage>
        <taxon>Eukaryota</taxon>
        <taxon>Fungi</taxon>
        <taxon>Dikarya</taxon>
        <taxon>Ascomycota</taxon>
        <taxon>Pezizomycotina</taxon>
        <taxon>Lecanoromycetes</taxon>
        <taxon>OSLEUM clade</taxon>
        <taxon>Lecanoromycetidae</taxon>
        <taxon>Caliciales</taxon>
        <taxon>Physciaceae</taxon>
        <taxon>Heterodermia</taxon>
    </lineage>
</organism>
<feature type="domain" description="Protein kinase" evidence="10">
    <location>
        <begin position="1"/>
        <end position="252"/>
    </location>
</feature>
<gene>
    <name evidence="11" type="ORF">HETSPECPRED_005802</name>
</gene>
<dbReference type="InterPro" id="IPR011009">
    <property type="entry name" value="Kinase-like_dom_sf"/>
</dbReference>
<evidence type="ECO:0000313" key="12">
    <source>
        <dbReference type="Proteomes" id="UP000664521"/>
    </source>
</evidence>
<evidence type="ECO:0000256" key="2">
    <source>
        <dbReference type="ARBA" id="ARBA00011534"/>
    </source>
</evidence>
<reference evidence="11" key="1">
    <citation type="submission" date="2021-03" db="EMBL/GenBank/DDBJ databases">
        <authorList>
            <person name="Tagirdzhanova G."/>
        </authorList>
    </citation>
    <scope>NUCLEOTIDE SEQUENCE</scope>
</reference>
<comment type="catalytic activity">
    <reaction evidence="8">
        <text>L-threonyl-[protein] + ATP = O-phospho-L-threonyl-[protein] + ADP + H(+)</text>
        <dbReference type="Rhea" id="RHEA:46608"/>
        <dbReference type="Rhea" id="RHEA-COMP:11060"/>
        <dbReference type="Rhea" id="RHEA-COMP:11605"/>
        <dbReference type="ChEBI" id="CHEBI:15378"/>
        <dbReference type="ChEBI" id="CHEBI:30013"/>
        <dbReference type="ChEBI" id="CHEBI:30616"/>
        <dbReference type="ChEBI" id="CHEBI:61977"/>
        <dbReference type="ChEBI" id="CHEBI:456216"/>
        <dbReference type="EC" id="2.7.11.1"/>
    </reaction>
</comment>
<evidence type="ECO:0000256" key="3">
    <source>
        <dbReference type="ARBA" id="ARBA00012513"/>
    </source>
</evidence>
<evidence type="ECO:0000256" key="6">
    <source>
        <dbReference type="ARBA" id="ARBA00030980"/>
    </source>
</evidence>
<dbReference type="PROSITE" id="PS00109">
    <property type="entry name" value="PROTEIN_KINASE_TYR"/>
    <property type="match status" value="1"/>
</dbReference>
<sequence length="395" mass="43769">MKSIWTNNAIVRQEIFNEASILLKYPGQTGLLQASFVSCDHGSYLKAGRSGELNATFSACQDADVLNFVTPFATGGDFSTVQLDDKNIRDIMKLLRGPIEGLAFLHDQGYMHRDVTVRNMFIMADGRGVLGEHGKVLKGVGTKCNKIEPSHSRAPEVDGISLYGQAADVWSLGFAIVNIFFKDLYSWPTFDAEKPQSIAWRDESIQKLGQLGQQSTLHRQFTTLVACMLSYDAYNRPTMEQILYRWSVMELIEDDAVENPEIGGPPAKFQKTSRDTKAVRHALAPLNQQAPLMQQPPVIQQAPLMQQVPQAPQIQQAPLVQQVPQIQQATVIRQAPRISQGPTRVIIPPAQLIAQQQLQRQNRAPVGTGSTIQGFTAINAAQRRNSAPQATRKEN</sequence>
<evidence type="ECO:0000256" key="5">
    <source>
        <dbReference type="ARBA" id="ARBA00019973"/>
    </source>
</evidence>
<evidence type="ECO:0000256" key="7">
    <source>
        <dbReference type="ARBA" id="ARBA00033194"/>
    </source>
</evidence>
<dbReference type="PANTHER" id="PTHR44167:SF24">
    <property type="entry name" value="SERINE_THREONINE-PROTEIN KINASE CHK2"/>
    <property type="match status" value="1"/>
</dbReference>
<accession>A0A8H3FQD3</accession>
<name>A0A8H3FQD3_9LECA</name>
<dbReference type="EC" id="2.7.11.1" evidence="3"/>
<dbReference type="GO" id="GO:0004674">
    <property type="term" value="F:protein serine/threonine kinase activity"/>
    <property type="evidence" value="ECO:0007669"/>
    <property type="project" value="UniProtKB-EC"/>
</dbReference>
<evidence type="ECO:0000313" key="11">
    <source>
        <dbReference type="EMBL" id="CAF9925311.1"/>
    </source>
</evidence>
<dbReference type="Pfam" id="PF00069">
    <property type="entry name" value="Pkinase"/>
    <property type="match status" value="1"/>
</dbReference>
<protein>
    <recommendedName>
        <fullName evidence="5">EKC/KEOPS complex subunit BUD32</fullName>
        <ecNumber evidence="3">2.7.11.1</ecNumber>
    </recommendedName>
    <alternativeName>
        <fullName evidence="6 7">Atypical Serine/threonine protein kinase BUD32</fullName>
    </alternativeName>
    <alternativeName>
        <fullName evidence="4">EKC/KEOPS complex subunit bud32</fullName>
    </alternativeName>
</protein>
<comment type="subunit">
    <text evidence="2">Component of the EKC/KEOPS complex composed of at least BUD32, CGI121, GON7, KAE1 and PCC1; the whole complex dimerizes.</text>
</comment>
<comment type="function">
    <text evidence="1">Component of the EKC/KEOPS complex that is required for the formation of a threonylcarbamoyl group on adenosine at position 37 (t(6)A37) in tRNAs that read codons beginning with adenine. The complex is probably involved in the transfer of the threonylcarbamoyl moiety of threonylcarbamoyl-AMP (TC-AMP) to the N6 group of A37. BUD32 has ATPase activity in the context of the EKC/KEOPS complex and likely plays a supporting role to the catalytic subunit KAE1. The EKC/KEOPS complex also promotes both telomere uncapping and telomere elongation. The complex is required for efficient recruitment of transcriptional coactivators.</text>
</comment>
<dbReference type="SMART" id="SM00220">
    <property type="entry name" value="S_TKc"/>
    <property type="match status" value="1"/>
</dbReference>
<dbReference type="GO" id="GO:0005524">
    <property type="term" value="F:ATP binding"/>
    <property type="evidence" value="ECO:0007669"/>
    <property type="project" value="InterPro"/>
</dbReference>
<comment type="catalytic activity">
    <reaction evidence="9">
        <text>L-seryl-[protein] + ATP = O-phospho-L-seryl-[protein] + ADP + H(+)</text>
        <dbReference type="Rhea" id="RHEA:17989"/>
        <dbReference type="Rhea" id="RHEA-COMP:9863"/>
        <dbReference type="Rhea" id="RHEA-COMP:11604"/>
        <dbReference type="ChEBI" id="CHEBI:15378"/>
        <dbReference type="ChEBI" id="CHEBI:29999"/>
        <dbReference type="ChEBI" id="CHEBI:30616"/>
        <dbReference type="ChEBI" id="CHEBI:83421"/>
        <dbReference type="ChEBI" id="CHEBI:456216"/>
        <dbReference type="EC" id="2.7.11.1"/>
    </reaction>
</comment>
<evidence type="ECO:0000256" key="1">
    <source>
        <dbReference type="ARBA" id="ARBA00003747"/>
    </source>
</evidence>
<evidence type="ECO:0000256" key="9">
    <source>
        <dbReference type="ARBA" id="ARBA00048679"/>
    </source>
</evidence>
<comment type="caution">
    <text evidence="11">The sequence shown here is derived from an EMBL/GenBank/DDBJ whole genome shotgun (WGS) entry which is preliminary data.</text>
</comment>
<evidence type="ECO:0000259" key="10">
    <source>
        <dbReference type="PROSITE" id="PS50011"/>
    </source>
</evidence>
<dbReference type="PROSITE" id="PS50011">
    <property type="entry name" value="PROTEIN_KINASE_DOM"/>
    <property type="match status" value="1"/>
</dbReference>
<dbReference type="EMBL" id="CAJPDS010000038">
    <property type="protein sequence ID" value="CAF9925311.1"/>
    <property type="molecule type" value="Genomic_DNA"/>
</dbReference>
<dbReference type="GO" id="GO:0005634">
    <property type="term" value="C:nucleus"/>
    <property type="evidence" value="ECO:0007669"/>
    <property type="project" value="TreeGrafter"/>
</dbReference>
<dbReference type="PANTHER" id="PTHR44167">
    <property type="entry name" value="OVARIAN-SPECIFIC SERINE/THREONINE-PROTEIN KINASE LOK-RELATED"/>
    <property type="match status" value="1"/>
</dbReference>
<dbReference type="Proteomes" id="UP000664521">
    <property type="component" value="Unassembled WGS sequence"/>
</dbReference>
<evidence type="ECO:0000256" key="4">
    <source>
        <dbReference type="ARBA" id="ARBA00013948"/>
    </source>
</evidence>
<dbReference type="Gene3D" id="1.10.510.10">
    <property type="entry name" value="Transferase(Phosphotransferase) domain 1"/>
    <property type="match status" value="1"/>
</dbReference>
<dbReference type="InterPro" id="IPR008266">
    <property type="entry name" value="Tyr_kinase_AS"/>
</dbReference>
<dbReference type="InterPro" id="IPR000719">
    <property type="entry name" value="Prot_kinase_dom"/>
</dbReference>
<dbReference type="SUPFAM" id="SSF56112">
    <property type="entry name" value="Protein kinase-like (PK-like)"/>
    <property type="match status" value="1"/>
</dbReference>